<name>A0A398DGG7_9BACT</name>
<keyword evidence="1" id="KW-0812">Transmembrane</keyword>
<dbReference type="EMBL" id="QXIW01000007">
    <property type="protein sequence ID" value="RIE14756.1"/>
    <property type="molecule type" value="Genomic_DNA"/>
</dbReference>
<comment type="caution">
    <text evidence="3">The sequence shown here is derived from an EMBL/GenBank/DDBJ whole genome shotgun (WGS) entry which is preliminary data.</text>
</comment>
<evidence type="ECO:0000256" key="1">
    <source>
        <dbReference type="SAM" id="Phobius"/>
    </source>
</evidence>
<feature type="transmembrane region" description="Helical" evidence="1">
    <location>
        <begin position="129"/>
        <end position="151"/>
    </location>
</feature>
<dbReference type="RefSeq" id="WP_119089736.1">
    <property type="nucleotide sequence ID" value="NZ_QXIW01000007.1"/>
</dbReference>
<dbReference type="Proteomes" id="UP000266042">
    <property type="component" value="Unassembled WGS sequence"/>
</dbReference>
<keyword evidence="4" id="KW-1185">Reference proteome</keyword>
<dbReference type="AlphaFoldDB" id="A0A398DGG7"/>
<protein>
    <submittedName>
        <fullName evidence="3">Uncharacterized protein</fullName>
    </submittedName>
</protein>
<proteinExistence type="predicted"/>
<dbReference type="Proteomes" id="UP000265724">
    <property type="component" value="Unassembled WGS sequence"/>
</dbReference>
<evidence type="ECO:0000313" key="3">
    <source>
        <dbReference type="EMBL" id="RIE14756.1"/>
    </source>
</evidence>
<evidence type="ECO:0000313" key="4">
    <source>
        <dbReference type="Proteomes" id="UP000265724"/>
    </source>
</evidence>
<accession>A0A398DGG7</accession>
<keyword evidence="1" id="KW-1133">Transmembrane helix</keyword>
<sequence length="154" mass="16242">MTDEERFLKAEEAATRLAESLTRLKEEMGSYREAAGRLDGAVAAVSGLSDQVVNVAQSAQQGLDAIRSAGGPELLTRIDAARQDIGHVQSDMNRQLEPLPGMGGDITGLDQAVHAVSEKVIAVGKNVQALLWLTISALVISVAALVMVIVARLP</sequence>
<organism evidence="3 5">
    <name type="scientific">Candidatus Cryosericum hinesii</name>
    <dbReference type="NCBI Taxonomy" id="2290915"/>
    <lineage>
        <taxon>Bacteria</taxon>
        <taxon>Pseudomonadati</taxon>
        <taxon>Caldisericota/Cryosericota group</taxon>
        <taxon>Candidatus Cryosericota</taxon>
        <taxon>Candidatus Cryosericia</taxon>
        <taxon>Candidatus Cryosericales</taxon>
        <taxon>Candidatus Cryosericaceae</taxon>
        <taxon>Candidatus Cryosericum</taxon>
    </lineage>
</organism>
<gene>
    <name evidence="2" type="ORF">SMC2_02885</name>
    <name evidence="3" type="ORF">SMC3_01395</name>
</gene>
<reference evidence="4 5" key="1">
    <citation type="submission" date="2018-09" db="EMBL/GenBank/DDBJ databases">
        <title>Discovery and Ecogenomic Context for Candidatus Cryosericales, a Global Caldiserica Order Active in Thawing Permafrost.</title>
        <authorList>
            <person name="Martinez M.A."/>
            <person name="Woodcroft B.J."/>
            <person name="Ignacio Espinoza J.C."/>
            <person name="Zayed A."/>
            <person name="Singleton C.M."/>
            <person name="Boyd J."/>
            <person name="Li Y.-F."/>
            <person name="Purvine S."/>
            <person name="Maughan H."/>
            <person name="Hodgkins S.B."/>
            <person name="Anderson D."/>
            <person name="Sederholm M."/>
            <person name="Temperton B."/>
            <person name="Saleska S.R."/>
            <person name="Tyson G.W."/>
            <person name="Rich V.I."/>
        </authorList>
    </citation>
    <scope>NUCLEOTIDE SEQUENCE [LARGE SCALE GENOMIC DNA]</scope>
    <source>
        <strain evidence="2 4">SMC2</strain>
        <strain evidence="3 5">SMC3</strain>
    </source>
</reference>
<keyword evidence="1" id="KW-0472">Membrane</keyword>
<dbReference type="EMBL" id="QXIX01000030">
    <property type="protein sequence ID" value="RIE14306.1"/>
    <property type="molecule type" value="Genomic_DNA"/>
</dbReference>
<evidence type="ECO:0000313" key="2">
    <source>
        <dbReference type="EMBL" id="RIE14306.1"/>
    </source>
</evidence>
<evidence type="ECO:0000313" key="5">
    <source>
        <dbReference type="Proteomes" id="UP000266042"/>
    </source>
</evidence>